<gene>
    <name evidence="3" type="ORF">HOP51_20035</name>
</gene>
<dbReference type="SUPFAM" id="SSF51126">
    <property type="entry name" value="Pectin lyase-like"/>
    <property type="match status" value="2"/>
</dbReference>
<protein>
    <recommendedName>
        <fullName evidence="5">Autotransporter-associated beta strand repeat-containing protein</fullName>
    </recommendedName>
</protein>
<dbReference type="NCBIfam" id="TIGR04393">
    <property type="entry name" value="rpt_T5SS_PEPC"/>
    <property type="match status" value="1"/>
</dbReference>
<dbReference type="PANTHER" id="PTHR35037">
    <property type="entry name" value="C-TERMINAL REGION OF AIDA-LIKE PROTEIN"/>
    <property type="match status" value="1"/>
</dbReference>
<evidence type="ECO:0000256" key="1">
    <source>
        <dbReference type="ARBA" id="ARBA00022729"/>
    </source>
</evidence>
<evidence type="ECO:0000256" key="2">
    <source>
        <dbReference type="SAM" id="MobiDB-lite"/>
    </source>
</evidence>
<dbReference type="PANTHER" id="PTHR35037:SF3">
    <property type="entry name" value="C-TERMINAL REGION OF AIDA-LIKE PROTEIN"/>
    <property type="match status" value="1"/>
</dbReference>
<organism evidence="3 4">
    <name type="scientific">Billgrantia zhangzhouensis</name>
    <dbReference type="NCBI Taxonomy" id="2733481"/>
    <lineage>
        <taxon>Bacteria</taxon>
        <taxon>Pseudomonadati</taxon>
        <taxon>Pseudomonadota</taxon>
        <taxon>Gammaproteobacteria</taxon>
        <taxon>Oceanospirillales</taxon>
        <taxon>Halomonadaceae</taxon>
        <taxon>Billgrantia</taxon>
    </lineage>
</organism>
<comment type="caution">
    <text evidence="3">The sequence shown here is derived from an EMBL/GenBank/DDBJ whole genome shotgun (WGS) entry which is preliminary data.</text>
</comment>
<sequence>MGGAGGENGPNTIGPSGDDGPDGAGGYGVQALGNSTIVNAGRIEGGLGRDGYAEAVHLSGGGNTLVLADGYEFIGNVVSVSGTAGGGDTLQLGGSIDNDFDLADVEPTSGTFRGFNVLAVDGDATWTVWGDGSSFTGTTRVSVGTLRVGNGSGPTRLGGGLDVQDGGTLVLTDGDELHSGGGLNIGMSGSAGGTLRIENGGSVLTDGESYIGSEGTVTVTGNGSEWENTGILGVGAVDEHGELMIEEGGRVSAGTGMIGFAGTGANVTVSGAGSRLELSNSEPGFFDVDLIIGYGILGITSSGALTVTDGGHVDLDNGTGSAILGFAANSEGILNIGAAEGAAAGAAGTFGARTLQFGEGTGRLVFNHTNESGHAFATGMESTGDGGNDFIEHLAGTTLLTGDGLTIATVPDLSEPAAYQVQAGGGNVDLFIAAPGDDTLQHWQGGNGTWDGTNAQWLNDGGPIPVAWAGNHAVFKNEPGGFSGGTITLEGDRDFKGLQFVDDGYAIVGDGRLVVDGSDRTDGNAEIRVLADSTEIAATISGTGGIAKTEAGTLILSGSNDYEGGTFILGGTVQVSSDANLGATQGGITLNGGTLATTQSFDSDRTIAMPGAAGFDVAAGTRLGLTGDLTGAGDLVMQGGGTLVLTGTNAYGDTSVRSGTLMGNTGSLSGDIAVADAGTVIFDQETDADFAGNIAGLNSTQGNMILRGGGALTLDGASTLDWTIEDGTLETAAARFTGDARLDGAGSALVFDDGANAHYAGTLSGDGRFVFDGGGSVQLSGDSSAFTGTTAVSGGTLQLGDGSGTAGLGGDLDVVDGGTFVVGDEFGGDVTARTGGTLTGSGTVAGSVDLAGGGVLSGAQGQSLEIDGNLIMDESSVLDVTLGGAPADALFEVGDDLTLDGTLEVTDRGGFGMGVYRLFDYGGDLTDNGLAIGATPAGVGAGDLFVQTAVANQVNLISTVGAVLRFWDGEDTALHDNDAIDGGSGTWRADGRNWTDEHGALNGSYRPSPTFAVFQGRAGTVRVDDSAGAIAVTGMQFASDGYRIEGDAIALEGTGGQSIIRVGDGTAASAGMTATIASELTGDTRLVMSDPGTLVLEGDNRHTGGTELREGTLSVSSDANLGDAAGALVFTGGTLATTASFDTDRAVVLDVSGRIDVAAGTRLGLTGDIAGTGNIAMQGGGTLTLGGTSSLFWTVEDGTLISDTDHFLGNLHVEDRASFIFDQAHEGTWRGRLSGTGGLAFTGGGAVELTGDSAGFTGLTEVTGATLVVNDTLGGSATIGMGGFLGGAG</sequence>
<evidence type="ECO:0000313" key="3">
    <source>
        <dbReference type="EMBL" id="MCE8022378.1"/>
    </source>
</evidence>
<dbReference type="InterPro" id="IPR030895">
    <property type="entry name" value="T5SS_PEPC_rpt"/>
</dbReference>
<dbReference type="InterPro" id="IPR011050">
    <property type="entry name" value="Pectin_lyase_fold/virulence"/>
</dbReference>
<evidence type="ECO:0000313" key="4">
    <source>
        <dbReference type="Proteomes" id="UP001320122"/>
    </source>
</evidence>
<dbReference type="InterPro" id="IPR012332">
    <property type="entry name" value="Autotransporter_pectin_lyase_C"/>
</dbReference>
<accession>A0ABS9AKQ8</accession>
<dbReference type="InterPro" id="IPR013425">
    <property type="entry name" value="Autotrns_rpt"/>
</dbReference>
<keyword evidence="1" id="KW-0732">Signal</keyword>
<feature type="region of interest" description="Disordered" evidence="2">
    <location>
        <begin position="1"/>
        <end position="28"/>
    </location>
</feature>
<proteinExistence type="predicted"/>
<dbReference type="Gene3D" id="2.160.20.20">
    <property type="match status" value="1"/>
</dbReference>
<name>A0ABS9AKQ8_9GAMM</name>
<dbReference type="Pfam" id="PF12951">
    <property type="entry name" value="PATR"/>
    <property type="match status" value="5"/>
</dbReference>
<keyword evidence="4" id="KW-1185">Reference proteome</keyword>
<dbReference type="Proteomes" id="UP001320122">
    <property type="component" value="Unassembled WGS sequence"/>
</dbReference>
<reference evidence="3 4" key="1">
    <citation type="journal article" date="2021" name="Front. Microbiol.">
        <title>Aerobic Denitrification and Heterotrophic Sulfur Oxidation in the Genus Halomonas Revealed by Six Novel Species Characterizations and Genome-Based Analysis.</title>
        <authorList>
            <person name="Wang L."/>
            <person name="Shao Z."/>
        </authorList>
    </citation>
    <scope>NUCLEOTIDE SEQUENCE [LARGE SCALE GENOMIC DNA]</scope>
    <source>
        <strain evidence="3 4">MCCC 1A11036</strain>
    </source>
</reference>
<dbReference type="NCBIfam" id="TIGR02601">
    <property type="entry name" value="autotrns_rpt"/>
    <property type="match status" value="3"/>
</dbReference>
<dbReference type="RefSeq" id="WP_234275651.1">
    <property type="nucleotide sequence ID" value="NZ_JABFTT010000020.1"/>
</dbReference>
<feature type="non-terminal residue" evidence="3">
    <location>
        <position position="1289"/>
    </location>
</feature>
<evidence type="ECO:0008006" key="5">
    <source>
        <dbReference type="Google" id="ProtNLM"/>
    </source>
</evidence>
<dbReference type="EMBL" id="JABFTT010000020">
    <property type="protein sequence ID" value="MCE8022378.1"/>
    <property type="molecule type" value="Genomic_DNA"/>
</dbReference>
<dbReference type="InterPro" id="IPR051551">
    <property type="entry name" value="Autotransporter_adhesion"/>
</dbReference>